<organism evidence="1 2">
    <name type="scientific">Hyalomma asiaticum</name>
    <name type="common">Tick</name>
    <dbReference type="NCBI Taxonomy" id="266040"/>
    <lineage>
        <taxon>Eukaryota</taxon>
        <taxon>Metazoa</taxon>
        <taxon>Ecdysozoa</taxon>
        <taxon>Arthropoda</taxon>
        <taxon>Chelicerata</taxon>
        <taxon>Arachnida</taxon>
        <taxon>Acari</taxon>
        <taxon>Parasitiformes</taxon>
        <taxon>Ixodida</taxon>
        <taxon>Ixodoidea</taxon>
        <taxon>Ixodidae</taxon>
        <taxon>Hyalomminae</taxon>
        <taxon>Hyalomma</taxon>
    </lineage>
</organism>
<evidence type="ECO:0000313" key="1">
    <source>
        <dbReference type="EMBL" id="KAH6944541.1"/>
    </source>
</evidence>
<name>A0ACB7TEI6_HYAAI</name>
<gene>
    <name evidence="1" type="ORF">HPB50_003831</name>
</gene>
<comment type="caution">
    <text evidence="1">The sequence shown here is derived from an EMBL/GenBank/DDBJ whole genome shotgun (WGS) entry which is preliminary data.</text>
</comment>
<accession>A0ACB7TEI6</accession>
<proteinExistence type="predicted"/>
<keyword evidence="2" id="KW-1185">Reference proteome</keyword>
<evidence type="ECO:0000313" key="2">
    <source>
        <dbReference type="Proteomes" id="UP000821845"/>
    </source>
</evidence>
<reference evidence="1" key="1">
    <citation type="submission" date="2020-05" db="EMBL/GenBank/DDBJ databases">
        <title>Large-scale comparative analyses of tick genomes elucidate their genetic diversity and vector capacities.</title>
        <authorList>
            <person name="Jia N."/>
            <person name="Wang J."/>
            <person name="Shi W."/>
            <person name="Du L."/>
            <person name="Sun Y."/>
            <person name="Zhan W."/>
            <person name="Jiang J."/>
            <person name="Wang Q."/>
            <person name="Zhang B."/>
            <person name="Ji P."/>
            <person name="Sakyi L.B."/>
            <person name="Cui X."/>
            <person name="Yuan T."/>
            <person name="Jiang B."/>
            <person name="Yang W."/>
            <person name="Lam T.T.-Y."/>
            <person name="Chang Q."/>
            <person name="Ding S."/>
            <person name="Wang X."/>
            <person name="Zhu J."/>
            <person name="Ruan X."/>
            <person name="Zhao L."/>
            <person name="Wei J."/>
            <person name="Que T."/>
            <person name="Du C."/>
            <person name="Cheng J."/>
            <person name="Dai P."/>
            <person name="Han X."/>
            <person name="Huang E."/>
            <person name="Gao Y."/>
            <person name="Liu J."/>
            <person name="Shao H."/>
            <person name="Ye R."/>
            <person name="Li L."/>
            <person name="Wei W."/>
            <person name="Wang X."/>
            <person name="Wang C."/>
            <person name="Yang T."/>
            <person name="Huo Q."/>
            <person name="Li W."/>
            <person name="Guo W."/>
            <person name="Chen H."/>
            <person name="Zhou L."/>
            <person name="Ni X."/>
            <person name="Tian J."/>
            <person name="Zhou Y."/>
            <person name="Sheng Y."/>
            <person name="Liu T."/>
            <person name="Pan Y."/>
            <person name="Xia L."/>
            <person name="Li J."/>
            <person name="Zhao F."/>
            <person name="Cao W."/>
        </authorList>
    </citation>
    <scope>NUCLEOTIDE SEQUENCE</scope>
    <source>
        <strain evidence="1">Hyas-2018</strain>
    </source>
</reference>
<dbReference type="EMBL" id="CM023481">
    <property type="protein sequence ID" value="KAH6944541.1"/>
    <property type="molecule type" value="Genomic_DNA"/>
</dbReference>
<sequence>MATAGIPSIQRRSWSNAAPKMAPAAANLVTSRADSRRARSANVPSGAPAKRGVVAPGGSGSPGPKVERATGGGRARRAPNPQLCHSRKKEGPPSYNRSRTVASLSAAAGSQEGNRTAQCASEKKKKNKYTSAEKTEPSGKQNGRERARDCGALGRWEAAASGNAKLNLNPFLAFDSGARGPRVLGARLSQLRPRCSPPATNEDGFVDSARVAGATGALRRLSARPSLASAPVPLSFAKDIPGRAKVEGRRALTPPPARRASALPRPPLLPPLRCSIVYGDGRRGGDSSARQRRSRGQAREQTLPLACSAHFRR</sequence>
<protein>
    <submittedName>
        <fullName evidence="1">Uncharacterized protein</fullName>
    </submittedName>
</protein>
<dbReference type="Proteomes" id="UP000821845">
    <property type="component" value="Chromosome 1"/>
</dbReference>